<evidence type="ECO:0000313" key="1">
    <source>
        <dbReference type="EMBL" id="QOX65244.1"/>
    </source>
</evidence>
<name>A0ACD1AG75_9FIRM</name>
<proteinExistence type="predicted"/>
<dbReference type="EMBL" id="CP042469">
    <property type="protein sequence ID" value="QOX65244.1"/>
    <property type="molecule type" value="Genomic_DNA"/>
</dbReference>
<accession>A0ACD1AG75</accession>
<organism evidence="1 2">
    <name type="scientific">Anoxybacterium hadale</name>
    <dbReference type="NCBI Taxonomy" id="3408580"/>
    <lineage>
        <taxon>Bacteria</taxon>
        <taxon>Bacillati</taxon>
        <taxon>Bacillota</taxon>
        <taxon>Clostridia</taxon>
        <taxon>Peptostreptococcales</taxon>
        <taxon>Anaerovoracaceae</taxon>
        <taxon>Anoxybacterium</taxon>
    </lineage>
</organism>
<gene>
    <name evidence="1" type="ORF">FRZ06_18760</name>
</gene>
<sequence>MSMQAKQTEQSFDLALFTRKYGILMILAFMIVFLLIASPTFRTLQNTINVLNQISINGIIAIGMTFIIISGGIDLSIGSMIAVASVVTGAVLAANPSNVVFAVALASAACGLIGLFNGYIISKFDMFPFVVTLGTQLIFRGVAYVISDGKSYVLTSNAFKEIGQGKLLGVIPYSIIVLISIAFIGLVLLSRTKYGQYVYAIGGNLHTAVASGVNVFKIKLLTYMMMGVFTGIAGVILTSRVNAGQPSIGVGYELDAIAAVVIGGSSLNGGIGTIPGTVIGILMIGVINNGMNLMGVSSFYQQIVKGFIILGAVILDIMISRRKSK</sequence>
<protein>
    <submittedName>
        <fullName evidence="1">ABC transporter permease</fullName>
    </submittedName>
</protein>
<reference evidence="1" key="1">
    <citation type="submission" date="2019-08" db="EMBL/GenBank/DDBJ databases">
        <title>Genome sequence of Clostridiales bacterium MT110.</title>
        <authorList>
            <person name="Cao J."/>
        </authorList>
    </citation>
    <scope>NUCLEOTIDE SEQUENCE</scope>
    <source>
        <strain evidence="1">MT110</strain>
    </source>
</reference>
<keyword evidence="2" id="KW-1185">Reference proteome</keyword>
<evidence type="ECO:0000313" key="2">
    <source>
        <dbReference type="Proteomes" id="UP000594014"/>
    </source>
</evidence>
<dbReference type="Proteomes" id="UP000594014">
    <property type="component" value="Chromosome"/>
</dbReference>